<gene>
    <name evidence="4" type="ORF">CJ030_MR6G011342</name>
</gene>
<dbReference type="FunFam" id="3.80.10.10:FF:000320">
    <property type="entry name" value="Protein phosphatase 1 regulatory subunit pprA"/>
    <property type="match status" value="1"/>
</dbReference>
<dbReference type="InterPro" id="IPR001611">
    <property type="entry name" value="Leu-rich_rpt"/>
</dbReference>
<proteinExistence type="predicted"/>
<keyword evidence="2" id="KW-0677">Repeat</keyword>
<evidence type="ECO:0000256" key="2">
    <source>
        <dbReference type="ARBA" id="ARBA00022737"/>
    </source>
</evidence>
<reference evidence="4 5" key="1">
    <citation type="journal article" date="2019" name="Plant Biotechnol. J.">
        <title>The red bayberry genome and genetic basis of sex determination.</title>
        <authorList>
            <person name="Jia H.M."/>
            <person name="Jia H.J."/>
            <person name="Cai Q.L."/>
            <person name="Wang Y."/>
            <person name="Zhao H.B."/>
            <person name="Yang W.F."/>
            <person name="Wang G.Y."/>
            <person name="Li Y.H."/>
            <person name="Zhan D.L."/>
            <person name="Shen Y.T."/>
            <person name="Niu Q.F."/>
            <person name="Chang L."/>
            <person name="Qiu J."/>
            <person name="Zhao L."/>
            <person name="Xie H.B."/>
            <person name="Fu W.Y."/>
            <person name="Jin J."/>
            <person name="Li X.W."/>
            <person name="Jiao Y."/>
            <person name="Zhou C.C."/>
            <person name="Tu T."/>
            <person name="Chai C.Y."/>
            <person name="Gao J.L."/>
            <person name="Fan L.J."/>
            <person name="van de Weg E."/>
            <person name="Wang J.Y."/>
            <person name="Gao Z.S."/>
        </authorList>
    </citation>
    <scope>NUCLEOTIDE SEQUENCE [LARGE SCALE GENOMIC DNA]</scope>
    <source>
        <tissue evidence="4">Leaves</tissue>
    </source>
</reference>
<name>A0A6A1VB60_9ROSI</name>
<dbReference type="SUPFAM" id="SSF52075">
    <property type="entry name" value="Outer arm dynein light chain 1"/>
    <property type="match status" value="1"/>
</dbReference>
<dbReference type="SMART" id="SM00365">
    <property type="entry name" value="LRR_SD22"/>
    <property type="match status" value="4"/>
</dbReference>
<feature type="region of interest" description="Disordered" evidence="3">
    <location>
        <begin position="362"/>
        <end position="390"/>
    </location>
</feature>
<dbReference type="Pfam" id="PF12799">
    <property type="entry name" value="LRR_4"/>
    <property type="match status" value="1"/>
</dbReference>
<dbReference type="PROSITE" id="PS51450">
    <property type="entry name" value="LRR"/>
    <property type="match status" value="3"/>
</dbReference>
<dbReference type="Pfam" id="PF13855">
    <property type="entry name" value="LRR_8"/>
    <property type="match status" value="1"/>
</dbReference>
<feature type="compositionally biased region" description="Basic and acidic residues" evidence="3">
    <location>
        <begin position="606"/>
        <end position="615"/>
    </location>
</feature>
<feature type="region of interest" description="Disordered" evidence="3">
    <location>
        <begin position="606"/>
        <end position="666"/>
    </location>
</feature>
<dbReference type="Gene3D" id="3.80.10.10">
    <property type="entry name" value="Ribonuclease Inhibitor"/>
    <property type="match status" value="1"/>
</dbReference>
<feature type="compositionally biased region" description="Polar residues" evidence="3">
    <location>
        <begin position="146"/>
        <end position="155"/>
    </location>
</feature>
<evidence type="ECO:0000256" key="1">
    <source>
        <dbReference type="ARBA" id="ARBA00022614"/>
    </source>
</evidence>
<dbReference type="OrthoDB" id="1904536at2759"/>
<dbReference type="InterPro" id="IPR003591">
    <property type="entry name" value="Leu-rich_rpt_typical-subtyp"/>
</dbReference>
<dbReference type="EMBL" id="RXIC02000024">
    <property type="protein sequence ID" value="KAB1210082.1"/>
    <property type="molecule type" value="Genomic_DNA"/>
</dbReference>
<dbReference type="InterPro" id="IPR032675">
    <property type="entry name" value="LRR_dom_sf"/>
</dbReference>
<organism evidence="4 5">
    <name type="scientific">Morella rubra</name>
    <name type="common">Chinese bayberry</name>
    <dbReference type="NCBI Taxonomy" id="262757"/>
    <lineage>
        <taxon>Eukaryota</taxon>
        <taxon>Viridiplantae</taxon>
        <taxon>Streptophyta</taxon>
        <taxon>Embryophyta</taxon>
        <taxon>Tracheophyta</taxon>
        <taxon>Spermatophyta</taxon>
        <taxon>Magnoliopsida</taxon>
        <taxon>eudicotyledons</taxon>
        <taxon>Gunneridae</taxon>
        <taxon>Pentapetalae</taxon>
        <taxon>rosids</taxon>
        <taxon>fabids</taxon>
        <taxon>Fagales</taxon>
        <taxon>Myricaceae</taxon>
        <taxon>Morella</taxon>
    </lineage>
</organism>
<dbReference type="InterPro" id="IPR025875">
    <property type="entry name" value="Leu-rich_rpt_4"/>
</dbReference>
<keyword evidence="1" id="KW-0433">Leucine-rich repeat</keyword>
<dbReference type="PANTHER" id="PTHR15454:SF7">
    <property type="entry name" value="OS07G0106100 PROTEIN"/>
    <property type="match status" value="1"/>
</dbReference>
<dbReference type="AlphaFoldDB" id="A0A6A1VB60"/>
<dbReference type="Proteomes" id="UP000516437">
    <property type="component" value="Chromosome 6"/>
</dbReference>
<sequence>MVRFLCFSTHIHCPKPKKTVKPSVEEMYKSSQDFSRNQASKDSPNCTSLNAFILKTQGDNQINGRVTSMSSVESGRKSGDIKSKFTVEGDFGVNCRGHLKKSQSLGSQLFQEGRMCAGNDTEDETDPRFSCEGSREHKGLAEPSPSKDQGISSPEQDNKIPTLESFQINSDVANNESIFSIGDPPYSEKEGHEICDTPLSGQFPCDSGDRTPRSPPLVVKSCSLPNIGASMPTSGRCSPLRCLQLQSRSSEDLHVLDMRRREISVHESERRETRGQIKDYGFDKAENTTFEHSVDDGYDSHNYSGLAKDWIVPVMEEVSPAKNVQGETSAHQWDEMRSKDFKIKRIEEWVNDLQLCSPMEETNELSESGDQLKRDPNILKSSTGAKGDGKVAPGMETAKKYISSLSATATTAHLANHGLVMIPFLSAHANLRVLNLSGNAIVRITAGALPRGLHMLNLSRNNISTIEGLRELTRLRVLDLSYNRIFKIGHGLASCSSLKELYLAGNKISEVEGLHRLLKLNVLDLRFNKISTAKCLGQLAANYNSLQAISLEGNPAQKNVGDEQLKKYLQGLLPYLTYFNRLPIKANTFKDAADRSVRLGISSHQLDRGMRSDHKATRKVSHGIAAHKPSSSSTHGRRSQALVSPKRSKGRHGLLPPMGTKATSHNQHNYFDFSSKLLNFRPDLSIPRSRSEGTLRAI</sequence>
<evidence type="ECO:0000313" key="4">
    <source>
        <dbReference type="EMBL" id="KAB1210082.1"/>
    </source>
</evidence>
<dbReference type="GO" id="GO:0005737">
    <property type="term" value="C:cytoplasm"/>
    <property type="evidence" value="ECO:0007669"/>
    <property type="project" value="TreeGrafter"/>
</dbReference>
<evidence type="ECO:0000256" key="3">
    <source>
        <dbReference type="SAM" id="MobiDB-lite"/>
    </source>
</evidence>
<keyword evidence="5" id="KW-1185">Reference proteome</keyword>
<evidence type="ECO:0000313" key="5">
    <source>
        <dbReference type="Proteomes" id="UP000516437"/>
    </source>
</evidence>
<dbReference type="PANTHER" id="PTHR15454">
    <property type="entry name" value="NISCHARIN RELATED"/>
    <property type="match status" value="1"/>
</dbReference>
<feature type="compositionally biased region" description="Basic and acidic residues" evidence="3">
    <location>
        <begin position="126"/>
        <end position="140"/>
    </location>
</feature>
<accession>A0A6A1VB60</accession>
<feature type="region of interest" description="Disordered" evidence="3">
    <location>
        <begin position="117"/>
        <end position="158"/>
    </location>
</feature>
<comment type="caution">
    <text evidence="4">The sequence shown here is derived from an EMBL/GenBank/DDBJ whole genome shotgun (WGS) entry which is preliminary data.</text>
</comment>
<protein>
    <submittedName>
        <fullName evidence="4">Dynein assembly factor 1, axonemal</fullName>
    </submittedName>
</protein>
<dbReference type="SMART" id="SM00369">
    <property type="entry name" value="LRR_TYP"/>
    <property type="match status" value="3"/>
</dbReference>